<organism evidence="13 14">
    <name type="scientific">Nitrospirillum amazonense</name>
    <dbReference type="NCBI Taxonomy" id="28077"/>
    <lineage>
        <taxon>Bacteria</taxon>
        <taxon>Pseudomonadati</taxon>
        <taxon>Pseudomonadota</taxon>
        <taxon>Alphaproteobacteria</taxon>
        <taxon>Rhodospirillales</taxon>
        <taxon>Azospirillaceae</taxon>
        <taxon>Nitrospirillum</taxon>
    </lineage>
</organism>
<comment type="caution">
    <text evidence="13">The sequence shown here is derived from an EMBL/GenBank/DDBJ whole genome shotgun (WGS) entry which is preliminary data.</text>
</comment>
<dbReference type="GO" id="GO:0008677">
    <property type="term" value="F:2-dehydropantoate 2-reductase activity"/>
    <property type="evidence" value="ECO:0007669"/>
    <property type="project" value="UniProtKB-EC"/>
</dbReference>
<evidence type="ECO:0000256" key="7">
    <source>
        <dbReference type="ARBA" id="ARBA00023002"/>
    </source>
</evidence>
<dbReference type="Gene3D" id="3.40.50.720">
    <property type="entry name" value="NAD(P)-binding Rossmann-like Domain"/>
    <property type="match status" value="1"/>
</dbReference>
<dbReference type="SUPFAM" id="SSF51735">
    <property type="entry name" value="NAD(P)-binding Rossmann-fold domains"/>
    <property type="match status" value="1"/>
</dbReference>
<accession>A0A560HVL8</accession>
<dbReference type="Pfam" id="PF08546">
    <property type="entry name" value="ApbA_C"/>
    <property type="match status" value="1"/>
</dbReference>
<evidence type="ECO:0000256" key="10">
    <source>
        <dbReference type="RuleBase" id="RU362068"/>
    </source>
</evidence>
<evidence type="ECO:0000256" key="1">
    <source>
        <dbReference type="ARBA" id="ARBA00004994"/>
    </source>
</evidence>
<evidence type="ECO:0000256" key="9">
    <source>
        <dbReference type="ARBA" id="ARBA00048793"/>
    </source>
</evidence>
<evidence type="ECO:0000313" key="14">
    <source>
        <dbReference type="Proteomes" id="UP000318050"/>
    </source>
</evidence>
<dbReference type="FunFam" id="1.10.1040.10:FF:000017">
    <property type="entry name" value="2-dehydropantoate 2-reductase"/>
    <property type="match status" value="1"/>
</dbReference>
<dbReference type="GO" id="GO:0050661">
    <property type="term" value="F:NADP binding"/>
    <property type="evidence" value="ECO:0007669"/>
    <property type="project" value="TreeGrafter"/>
</dbReference>
<dbReference type="InterPro" id="IPR003710">
    <property type="entry name" value="ApbA"/>
</dbReference>
<dbReference type="OrthoDB" id="247668at2"/>
<gene>
    <name evidence="13" type="ORF">FBZ92_12386</name>
</gene>
<evidence type="ECO:0000259" key="11">
    <source>
        <dbReference type="Pfam" id="PF02558"/>
    </source>
</evidence>
<feature type="domain" description="Ketopantoate reductase N-terminal" evidence="11">
    <location>
        <begin position="3"/>
        <end position="143"/>
    </location>
</feature>
<keyword evidence="7 10" id="KW-0560">Oxidoreductase</keyword>
<dbReference type="PANTHER" id="PTHR43765:SF2">
    <property type="entry name" value="2-DEHYDROPANTOATE 2-REDUCTASE"/>
    <property type="match status" value="1"/>
</dbReference>
<dbReference type="InterPro" id="IPR013328">
    <property type="entry name" value="6PGD_dom2"/>
</dbReference>
<proteinExistence type="inferred from homology"/>
<evidence type="ECO:0000313" key="13">
    <source>
        <dbReference type="EMBL" id="TWB50666.1"/>
    </source>
</evidence>
<dbReference type="GO" id="GO:0005737">
    <property type="term" value="C:cytoplasm"/>
    <property type="evidence" value="ECO:0007669"/>
    <property type="project" value="TreeGrafter"/>
</dbReference>
<dbReference type="NCBIfam" id="TIGR00745">
    <property type="entry name" value="apbA_panE"/>
    <property type="match status" value="1"/>
</dbReference>
<comment type="pathway">
    <text evidence="1 10">Cofactor biosynthesis; (R)-pantothenate biosynthesis; (R)-pantoate from 3-methyl-2-oxobutanoate: step 2/2.</text>
</comment>
<evidence type="ECO:0000256" key="5">
    <source>
        <dbReference type="ARBA" id="ARBA00022655"/>
    </source>
</evidence>
<evidence type="ECO:0000259" key="12">
    <source>
        <dbReference type="Pfam" id="PF08546"/>
    </source>
</evidence>
<dbReference type="GO" id="GO:0015940">
    <property type="term" value="P:pantothenate biosynthetic process"/>
    <property type="evidence" value="ECO:0007669"/>
    <property type="project" value="UniProtKB-UniPathway"/>
</dbReference>
<name>A0A560HVL8_9PROT</name>
<dbReference type="AlphaFoldDB" id="A0A560HVL8"/>
<dbReference type="PANTHER" id="PTHR43765">
    <property type="entry name" value="2-DEHYDROPANTOATE 2-REDUCTASE-RELATED"/>
    <property type="match status" value="1"/>
</dbReference>
<comment type="function">
    <text evidence="10">Catalyzes the NADPH-dependent reduction of ketopantoate into pantoic acid.</text>
</comment>
<dbReference type="InterPro" id="IPR036291">
    <property type="entry name" value="NAD(P)-bd_dom_sf"/>
</dbReference>
<protein>
    <recommendedName>
        <fullName evidence="4 10">2-dehydropantoate 2-reductase</fullName>
        <ecNumber evidence="3 10">1.1.1.169</ecNumber>
    </recommendedName>
    <alternativeName>
        <fullName evidence="8 10">Ketopantoate reductase</fullName>
    </alternativeName>
</protein>
<evidence type="ECO:0000256" key="6">
    <source>
        <dbReference type="ARBA" id="ARBA00022857"/>
    </source>
</evidence>
<dbReference type="EC" id="1.1.1.169" evidence="3 10"/>
<evidence type="ECO:0000256" key="8">
    <source>
        <dbReference type="ARBA" id="ARBA00032024"/>
    </source>
</evidence>
<dbReference type="InterPro" id="IPR008927">
    <property type="entry name" value="6-PGluconate_DH-like_C_sf"/>
</dbReference>
<dbReference type="Pfam" id="PF02558">
    <property type="entry name" value="ApbA"/>
    <property type="match status" value="1"/>
</dbReference>
<feature type="domain" description="Ketopantoate reductase C-terminal" evidence="12">
    <location>
        <begin position="175"/>
        <end position="296"/>
    </location>
</feature>
<dbReference type="InterPro" id="IPR013752">
    <property type="entry name" value="KPA_reductase"/>
</dbReference>
<evidence type="ECO:0000256" key="4">
    <source>
        <dbReference type="ARBA" id="ARBA00019465"/>
    </source>
</evidence>
<reference evidence="13 14" key="1">
    <citation type="submission" date="2019-06" db="EMBL/GenBank/DDBJ databases">
        <title>Genomic Encyclopedia of Type Strains, Phase IV (KMG-V): Genome sequencing to study the core and pangenomes of soil and plant-associated prokaryotes.</title>
        <authorList>
            <person name="Whitman W."/>
        </authorList>
    </citation>
    <scope>NUCLEOTIDE SEQUENCE [LARGE SCALE GENOMIC DNA]</scope>
    <source>
        <strain evidence="13 14">BR 11140</strain>
    </source>
</reference>
<keyword evidence="6 10" id="KW-0521">NADP</keyword>
<dbReference type="UniPathway" id="UPA00028">
    <property type="reaction ID" value="UER00004"/>
</dbReference>
<evidence type="ECO:0000256" key="2">
    <source>
        <dbReference type="ARBA" id="ARBA00007870"/>
    </source>
</evidence>
<dbReference type="Proteomes" id="UP000318050">
    <property type="component" value="Unassembled WGS sequence"/>
</dbReference>
<evidence type="ECO:0000256" key="3">
    <source>
        <dbReference type="ARBA" id="ARBA00013014"/>
    </source>
</evidence>
<dbReference type="SUPFAM" id="SSF48179">
    <property type="entry name" value="6-phosphogluconate dehydrogenase C-terminal domain-like"/>
    <property type="match status" value="1"/>
</dbReference>
<sequence length="313" mass="32372">MRIVVVGAGAMGTLFGGRLARAGHEVAFIETDAARVDAINADGVFENDAVVRCRASLPGATKGNADLLILFTKSAHTGTAIRQNAGLLATDGQVLTLQNGLGNGRTIAGIVGTDRVLVGITNWPADLVGHGRIHVSGAGTVKLWSLDGVNRPVIHHVASALDDANLCAAAEPSVEVAIWEKVIFNAALNGIAALTGLTVGQIGEVQAVRSITLRLVAEGVRIAHASGAMVEENKVLANVSFALANHRDHKPSMLQDVEAGRITEVDAIQGGLLDAATAHGLTSPVLETCTALLRGVDARSTLARHQTPHVPTP</sequence>
<dbReference type="EMBL" id="VITT01000023">
    <property type="protein sequence ID" value="TWB50666.1"/>
    <property type="molecule type" value="Genomic_DNA"/>
</dbReference>
<comment type="similarity">
    <text evidence="2 10">Belongs to the ketopantoate reductase family.</text>
</comment>
<keyword evidence="5 10" id="KW-0566">Pantothenate biosynthesis</keyword>
<dbReference type="InterPro" id="IPR013332">
    <property type="entry name" value="KPR_N"/>
</dbReference>
<dbReference type="InterPro" id="IPR050838">
    <property type="entry name" value="Ketopantoate_reductase"/>
</dbReference>
<comment type="catalytic activity">
    <reaction evidence="9 10">
        <text>(R)-pantoate + NADP(+) = 2-dehydropantoate + NADPH + H(+)</text>
        <dbReference type="Rhea" id="RHEA:16233"/>
        <dbReference type="ChEBI" id="CHEBI:11561"/>
        <dbReference type="ChEBI" id="CHEBI:15378"/>
        <dbReference type="ChEBI" id="CHEBI:15980"/>
        <dbReference type="ChEBI" id="CHEBI:57783"/>
        <dbReference type="ChEBI" id="CHEBI:58349"/>
        <dbReference type="EC" id="1.1.1.169"/>
    </reaction>
</comment>
<dbReference type="Gene3D" id="1.10.1040.10">
    <property type="entry name" value="N-(1-d-carboxylethyl)-l-norvaline Dehydrogenase, domain 2"/>
    <property type="match status" value="1"/>
</dbReference>